<gene>
    <name evidence="2" type="ORF">HPB51_016433</name>
</gene>
<proteinExistence type="predicted"/>
<reference evidence="2" key="2">
    <citation type="submission" date="2021-09" db="EMBL/GenBank/DDBJ databases">
        <authorList>
            <person name="Jia N."/>
            <person name="Wang J."/>
            <person name="Shi W."/>
            <person name="Du L."/>
            <person name="Sun Y."/>
            <person name="Zhan W."/>
            <person name="Jiang J."/>
            <person name="Wang Q."/>
            <person name="Zhang B."/>
            <person name="Ji P."/>
            <person name="Sakyi L.B."/>
            <person name="Cui X."/>
            <person name="Yuan T."/>
            <person name="Jiang B."/>
            <person name="Yang W."/>
            <person name="Lam T.T.-Y."/>
            <person name="Chang Q."/>
            <person name="Ding S."/>
            <person name="Wang X."/>
            <person name="Zhu J."/>
            <person name="Ruan X."/>
            <person name="Zhao L."/>
            <person name="Wei J."/>
            <person name="Que T."/>
            <person name="Du C."/>
            <person name="Cheng J."/>
            <person name="Dai P."/>
            <person name="Han X."/>
            <person name="Huang E."/>
            <person name="Gao Y."/>
            <person name="Liu J."/>
            <person name="Shao H."/>
            <person name="Ye R."/>
            <person name="Li L."/>
            <person name="Wei W."/>
            <person name="Wang X."/>
            <person name="Wang C."/>
            <person name="Huo Q."/>
            <person name="Li W."/>
            <person name="Guo W."/>
            <person name="Chen H."/>
            <person name="Chen S."/>
            <person name="Zhou L."/>
            <person name="Zhou L."/>
            <person name="Ni X."/>
            <person name="Tian J."/>
            <person name="Zhou Y."/>
            <person name="Sheng Y."/>
            <person name="Liu T."/>
            <person name="Pan Y."/>
            <person name="Xia L."/>
            <person name="Li J."/>
            <person name="Zhao F."/>
            <person name="Cao W."/>
        </authorList>
    </citation>
    <scope>NUCLEOTIDE SEQUENCE</scope>
    <source>
        <strain evidence="2">Rmic-2018</strain>
        <tissue evidence="2">Larvae</tissue>
    </source>
</reference>
<sequence length="522" mass="56064">MQVMMDVESISSDECTEEYGWQAAVSKRMSTKSAASGDLAGAGPNTDTASRTFVNGDQVNNRVTRASRMPYVSKDHLKIILRPRGGINISNMGSTTAGKAIIEAVGLGLGQTASDIICPNVSLNIIVASTSERENAERYVRIRSINLGGWNYEINAYAAAPDDTCKGVIRNIDVADGPVELERNIVNPRNPLALSAKKIRNTGMVIIAFDGYKVPNFVRVLAPPRWSSCYSAADPLVAGLNPGGGGYIFYKDENAVGPSAEIWVHVKKPQVGSTALTADSSCPAGARGEAHHPDVAPRPSTTPPSLGNRDCEVCGTAVPFNNAPTPGDRIPVGCEIDGSSLPSIPTADNRAILEPQHLANPPPNSTPHGHMESLAPVKPEEAKPFLSVLSDEDHEWHNLGAEDTRNSHTNEGFLECLAANMTGRELYRLPQLIVLAALLACALAGFHHHGGGHYHHFHHYGHGHGHEGFDYGPKLVDVRYVKAPVTRIKYVHKPVFGIVKVPVAKISTVIKPVVHVDHVPAW</sequence>
<feature type="region of interest" description="Disordered" evidence="1">
    <location>
        <begin position="275"/>
        <end position="307"/>
    </location>
</feature>
<dbReference type="EMBL" id="JABSTU010000010">
    <property type="protein sequence ID" value="KAH8019068.1"/>
    <property type="molecule type" value="Genomic_DNA"/>
</dbReference>
<name>A0A9J6DAC8_RHIMP</name>
<dbReference type="Proteomes" id="UP000821866">
    <property type="component" value="Chromosome 8"/>
</dbReference>
<protein>
    <submittedName>
        <fullName evidence="2">Uncharacterized protein</fullName>
    </submittedName>
</protein>
<evidence type="ECO:0000313" key="2">
    <source>
        <dbReference type="EMBL" id="KAH8019068.1"/>
    </source>
</evidence>
<evidence type="ECO:0000256" key="1">
    <source>
        <dbReference type="SAM" id="MobiDB-lite"/>
    </source>
</evidence>
<accession>A0A9J6DAC8</accession>
<reference evidence="2" key="1">
    <citation type="journal article" date="2020" name="Cell">
        <title>Large-Scale Comparative Analyses of Tick Genomes Elucidate Their Genetic Diversity and Vector Capacities.</title>
        <authorList>
            <consortium name="Tick Genome and Microbiome Consortium (TIGMIC)"/>
            <person name="Jia N."/>
            <person name="Wang J."/>
            <person name="Shi W."/>
            <person name="Du L."/>
            <person name="Sun Y."/>
            <person name="Zhan W."/>
            <person name="Jiang J.F."/>
            <person name="Wang Q."/>
            <person name="Zhang B."/>
            <person name="Ji P."/>
            <person name="Bell-Sakyi L."/>
            <person name="Cui X.M."/>
            <person name="Yuan T.T."/>
            <person name="Jiang B.G."/>
            <person name="Yang W.F."/>
            <person name="Lam T.T."/>
            <person name="Chang Q.C."/>
            <person name="Ding S.J."/>
            <person name="Wang X.J."/>
            <person name="Zhu J.G."/>
            <person name="Ruan X.D."/>
            <person name="Zhao L."/>
            <person name="Wei J.T."/>
            <person name="Ye R.Z."/>
            <person name="Que T.C."/>
            <person name="Du C.H."/>
            <person name="Zhou Y.H."/>
            <person name="Cheng J.X."/>
            <person name="Dai P.F."/>
            <person name="Guo W.B."/>
            <person name="Han X.H."/>
            <person name="Huang E.J."/>
            <person name="Li L.F."/>
            <person name="Wei W."/>
            <person name="Gao Y.C."/>
            <person name="Liu J.Z."/>
            <person name="Shao H.Z."/>
            <person name="Wang X."/>
            <person name="Wang C.C."/>
            <person name="Yang T.C."/>
            <person name="Huo Q.B."/>
            <person name="Li W."/>
            <person name="Chen H.Y."/>
            <person name="Chen S.E."/>
            <person name="Zhou L.G."/>
            <person name="Ni X.B."/>
            <person name="Tian J.H."/>
            <person name="Sheng Y."/>
            <person name="Liu T."/>
            <person name="Pan Y.S."/>
            <person name="Xia L.Y."/>
            <person name="Li J."/>
            <person name="Zhao F."/>
            <person name="Cao W.C."/>
        </authorList>
    </citation>
    <scope>NUCLEOTIDE SEQUENCE</scope>
    <source>
        <strain evidence="2">Rmic-2018</strain>
    </source>
</reference>
<keyword evidence="3" id="KW-1185">Reference proteome</keyword>
<evidence type="ECO:0000313" key="3">
    <source>
        <dbReference type="Proteomes" id="UP000821866"/>
    </source>
</evidence>
<organism evidence="2 3">
    <name type="scientific">Rhipicephalus microplus</name>
    <name type="common">Cattle tick</name>
    <name type="synonym">Boophilus microplus</name>
    <dbReference type="NCBI Taxonomy" id="6941"/>
    <lineage>
        <taxon>Eukaryota</taxon>
        <taxon>Metazoa</taxon>
        <taxon>Ecdysozoa</taxon>
        <taxon>Arthropoda</taxon>
        <taxon>Chelicerata</taxon>
        <taxon>Arachnida</taxon>
        <taxon>Acari</taxon>
        <taxon>Parasitiformes</taxon>
        <taxon>Ixodida</taxon>
        <taxon>Ixodoidea</taxon>
        <taxon>Ixodidae</taxon>
        <taxon>Rhipicephalinae</taxon>
        <taxon>Rhipicephalus</taxon>
        <taxon>Boophilus</taxon>
    </lineage>
</organism>
<dbReference type="AlphaFoldDB" id="A0A9J6DAC8"/>
<comment type="caution">
    <text evidence="2">The sequence shown here is derived from an EMBL/GenBank/DDBJ whole genome shotgun (WGS) entry which is preliminary data.</text>
</comment>